<evidence type="ECO:0000313" key="2">
    <source>
        <dbReference type="Proteomes" id="UP000251993"/>
    </source>
</evidence>
<dbReference type="OrthoDB" id="954262at2"/>
<reference evidence="1 2" key="1">
    <citation type="submission" date="2018-07" db="EMBL/GenBank/DDBJ databases">
        <title>Genome sequencing of Runella.</title>
        <authorList>
            <person name="Baek M.-G."/>
            <person name="Yi H."/>
        </authorList>
    </citation>
    <scope>NUCLEOTIDE SEQUENCE [LARGE SCALE GENOMIC DNA]</scope>
    <source>
        <strain evidence="1 2">HYN0085</strain>
    </source>
</reference>
<dbReference type="Proteomes" id="UP000251993">
    <property type="component" value="Chromosome"/>
</dbReference>
<dbReference type="Pfam" id="PF13668">
    <property type="entry name" value="Ferritin_2"/>
    <property type="match status" value="1"/>
</dbReference>
<protein>
    <submittedName>
        <fullName evidence="1">Ferritin-like domain-containing protein</fullName>
    </submittedName>
</protein>
<dbReference type="SUPFAM" id="SSF47240">
    <property type="entry name" value="Ferritin-like"/>
    <property type="match status" value="1"/>
</dbReference>
<evidence type="ECO:0000313" key="1">
    <source>
        <dbReference type="EMBL" id="AXE18070.1"/>
    </source>
</evidence>
<accession>A0A344THE9</accession>
<keyword evidence="2" id="KW-1185">Reference proteome</keyword>
<name>A0A344THE9_9BACT</name>
<sequence length="277" mass="29738">MDFLKILNMIEERDPEMSDRLNSRRKALRDFADLGKKLTMAAVPLAMGSMFQKAYGQSTTSVVDVLNYALTLEYLEYRFYEKALASAGLIPAGAPTAAITTIMNHEKAHVNFLKTAITGAGGTPVVEPKFDFSGGQGTGTGPFATAFTNYQLFLAVAQSLEDTGVRAYKGQAPNLVQQNAVLTAALNIHSVEARHAAHIRMMRKANGASVKPWITGKDSGIDNAVVQPIYNGEENTTQAGVDVKTLGSFSANAVTEAFDEPLTKEQVLAVATLFIAS</sequence>
<dbReference type="RefSeq" id="WP_114066855.1">
    <property type="nucleotide sequence ID" value="NZ_CP030850.1"/>
</dbReference>
<dbReference type="CDD" id="cd00657">
    <property type="entry name" value="Ferritin_like"/>
    <property type="match status" value="1"/>
</dbReference>
<dbReference type="EMBL" id="CP030850">
    <property type="protein sequence ID" value="AXE18070.1"/>
    <property type="molecule type" value="Genomic_DNA"/>
</dbReference>
<dbReference type="Gene3D" id="1.20.1260.10">
    <property type="match status" value="1"/>
</dbReference>
<dbReference type="InterPro" id="IPR012347">
    <property type="entry name" value="Ferritin-like"/>
</dbReference>
<dbReference type="InterPro" id="IPR009078">
    <property type="entry name" value="Ferritin-like_SF"/>
</dbReference>
<gene>
    <name evidence="1" type="ORF">DR864_10150</name>
</gene>
<dbReference type="AlphaFoldDB" id="A0A344THE9"/>
<organism evidence="1 2">
    <name type="scientific">Runella rosea</name>
    <dbReference type="NCBI Taxonomy" id="2259595"/>
    <lineage>
        <taxon>Bacteria</taxon>
        <taxon>Pseudomonadati</taxon>
        <taxon>Bacteroidota</taxon>
        <taxon>Cytophagia</taxon>
        <taxon>Cytophagales</taxon>
        <taxon>Spirosomataceae</taxon>
        <taxon>Runella</taxon>
    </lineage>
</organism>
<dbReference type="KEGG" id="run:DR864_10150"/>
<proteinExistence type="predicted"/>